<protein>
    <recommendedName>
        <fullName evidence="2">Urate oxidase N-terminal domain-containing protein</fullName>
    </recommendedName>
</protein>
<evidence type="ECO:0000313" key="4">
    <source>
        <dbReference type="Proteomes" id="UP000002033"/>
    </source>
</evidence>
<dbReference type="Proteomes" id="UP000002033">
    <property type="component" value="Chromosome"/>
</dbReference>
<evidence type="ECO:0000313" key="3">
    <source>
        <dbReference type="EMBL" id="ADJ22371.1"/>
    </source>
</evidence>
<keyword evidence="1" id="KW-0812">Transmembrane</keyword>
<dbReference type="RefSeq" id="WP_013214588.1">
    <property type="nucleotide sequence ID" value="NC_014313.1"/>
</dbReference>
<dbReference type="AlphaFoldDB" id="D8JSB2"/>
<feature type="transmembrane region" description="Helical" evidence="1">
    <location>
        <begin position="147"/>
        <end position="165"/>
    </location>
</feature>
<feature type="transmembrane region" description="Helical" evidence="1">
    <location>
        <begin position="61"/>
        <end position="78"/>
    </location>
</feature>
<sequence length="168" mass="18461">MDIALLDLAARVLHVAGVIIWVGHNWVNVVQIPKFRRVLPDAPQEAVKGVFMAASKREHGIFRHASLVVLATGLFMLWRRGDFVEALSLSGSSAIIGLGAWTGTLMVSNLWFVLWPHQKKVLGFIEASTEERLRCARITFLSSRVNTVLSMVTLFLMIAGAHGGLSLS</sequence>
<dbReference type="OrthoDB" id="9787495at2"/>
<organism evidence="3 4">
    <name type="scientific">Hyphomicrobium denitrificans (strain ATCC 51888 / DSM 1869 / NCIMB 11706 / TK 0415)</name>
    <dbReference type="NCBI Taxonomy" id="582899"/>
    <lineage>
        <taxon>Bacteria</taxon>
        <taxon>Pseudomonadati</taxon>
        <taxon>Pseudomonadota</taxon>
        <taxon>Alphaproteobacteria</taxon>
        <taxon>Hyphomicrobiales</taxon>
        <taxon>Hyphomicrobiaceae</taxon>
        <taxon>Hyphomicrobium</taxon>
    </lineage>
</organism>
<feature type="domain" description="Urate oxidase N-terminal" evidence="2">
    <location>
        <begin position="70"/>
        <end position="160"/>
    </location>
</feature>
<dbReference type="HOGENOM" id="CLU_115347_1_0_5"/>
<name>D8JSB2_HYPDA</name>
<keyword evidence="1" id="KW-1133">Transmembrane helix</keyword>
<feature type="transmembrane region" description="Helical" evidence="1">
    <location>
        <begin position="90"/>
        <end position="114"/>
    </location>
</feature>
<gene>
    <name evidence="3" type="ordered locus">Hden_0550</name>
</gene>
<dbReference type="KEGG" id="hdn:Hden_0550"/>
<keyword evidence="1" id="KW-0472">Membrane</keyword>
<dbReference type="InterPro" id="IPR010389">
    <property type="entry name" value="Urate_ox_N"/>
</dbReference>
<feature type="transmembrane region" description="Helical" evidence="1">
    <location>
        <begin position="12"/>
        <end position="30"/>
    </location>
</feature>
<evidence type="ECO:0000256" key="1">
    <source>
        <dbReference type="SAM" id="Phobius"/>
    </source>
</evidence>
<evidence type="ECO:0000259" key="2">
    <source>
        <dbReference type="Pfam" id="PF06181"/>
    </source>
</evidence>
<proteinExistence type="predicted"/>
<dbReference type="Pfam" id="PF06181">
    <property type="entry name" value="Urate_ox_N"/>
    <property type="match status" value="1"/>
</dbReference>
<dbReference type="EMBL" id="CP002083">
    <property type="protein sequence ID" value="ADJ22371.1"/>
    <property type="molecule type" value="Genomic_DNA"/>
</dbReference>
<keyword evidence="4" id="KW-1185">Reference proteome</keyword>
<reference evidence="4" key="1">
    <citation type="journal article" date="2011" name="J. Bacteriol.">
        <title>Genome sequences of eight morphologically diverse alphaproteobacteria.</title>
        <authorList>
            <consortium name="US DOE Joint Genome Institute"/>
            <person name="Brown P.J."/>
            <person name="Kysela D.T."/>
            <person name="Buechlein A."/>
            <person name="Hemmerich C."/>
            <person name="Brun Y.V."/>
        </authorList>
    </citation>
    <scope>NUCLEOTIDE SEQUENCE [LARGE SCALE GENOMIC DNA]</scope>
    <source>
        <strain evidence="4">ATCC 51888 / DSM 1869 / NCIB 11706 / TK 0415</strain>
    </source>
</reference>
<dbReference type="STRING" id="582899.Hden_0550"/>
<accession>D8JSB2</accession>
<dbReference type="eggNOG" id="COG3748">
    <property type="taxonomic scope" value="Bacteria"/>
</dbReference>